<dbReference type="InterPro" id="IPR037068">
    <property type="entry name" value="DNA_primase_core_N_sf"/>
</dbReference>
<dbReference type="SMART" id="SM00493">
    <property type="entry name" value="TOPRIM"/>
    <property type="match status" value="1"/>
</dbReference>
<dbReference type="Pfam" id="PF08275">
    <property type="entry name" value="DNAG_N"/>
    <property type="match status" value="1"/>
</dbReference>
<dbReference type="GO" id="GO:0006269">
    <property type="term" value="P:DNA replication, synthesis of primer"/>
    <property type="evidence" value="ECO:0007669"/>
    <property type="project" value="UniProtKB-UniRule"/>
</dbReference>
<dbReference type="Pfam" id="PF01807">
    <property type="entry name" value="Zn_ribbon_DnaG"/>
    <property type="match status" value="1"/>
</dbReference>
<dbReference type="InterPro" id="IPR036977">
    <property type="entry name" value="DNA_primase_Znf_CHC2"/>
</dbReference>
<dbReference type="GO" id="GO:0008270">
    <property type="term" value="F:zinc ion binding"/>
    <property type="evidence" value="ECO:0007669"/>
    <property type="project" value="UniProtKB-UniRule"/>
</dbReference>
<dbReference type="InterPro" id="IPR002694">
    <property type="entry name" value="Znf_CHC2"/>
</dbReference>
<evidence type="ECO:0000256" key="6">
    <source>
        <dbReference type="ARBA" id="ARBA00022723"/>
    </source>
</evidence>
<evidence type="ECO:0000256" key="3">
    <source>
        <dbReference type="ARBA" id="ARBA00022679"/>
    </source>
</evidence>
<dbReference type="InterPro" id="IPR030846">
    <property type="entry name" value="DnaG_bac"/>
</dbReference>
<keyword evidence="17" id="KW-1185">Reference proteome</keyword>
<dbReference type="SMART" id="SM00400">
    <property type="entry name" value="ZnF_CHCC"/>
    <property type="match status" value="1"/>
</dbReference>
<keyword evidence="11 12" id="KW-0804">Transcription</keyword>
<dbReference type="Gene3D" id="1.10.860.10">
    <property type="entry name" value="DNAb Helicase, Chain A"/>
    <property type="match status" value="1"/>
</dbReference>
<feature type="zinc finger region" description="CHC2-type" evidence="12 14">
    <location>
        <begin position="41"/>
        <end position="65"/>
    </location>
</feature>
<dbReference type="InterPro" id="IPR006295">
    <property type="entry name" value="DNA_primase_DnaG"/>
</dbReference>
<dbReference type="InterPro" id="IPR050219">
    <property type="entry name" value="DnaG_primase"/>
</dbReference>
<evidence type="ECO:0000256" key="14">
    <source>
        <dbReference type="PIRSR" id="PIRSR002811-1"/>
    </source>
</evidence>
<dbReference type="AlphaFoldDB" id="A0A263BVJ8"/>
<dbReference type="PROSITE" id="PS50880">
    <property type="entry name" value="TOPRIM"/>
    <property type="match status" value="1"/>
</dbReference>
<protein>
    <recommendedName>
        <fullName evidence="12 13">DNA primase</fullName>
        <ecNumber evidence="12">2.7.7.101</ecNumber>
    </recommendedName>
</protein>
<sequence>MVNRRIPEEDIEKIRTSIDIVDIVSEYVQLKKQGRNYFGLCPFHGEKSPSFSVSPEKQIYHCFGCGAGGNAFSFIMEQEGFSFTEAVLKLADKAHIDINVNANEFEQKPKKQNNMMVAHDMLTKLYHHLLINTEQGKEAYDYLIERGFSDDIIKNFQIGFAPNSWDFVSNFLQRREFNLDEMIDAGLLSRSEEGKVFDRFRNRIMFPIWDRQGNTIAFGGRTISDDKVKYLNSPETKLFHKGNNLYAFHLARPHIRKKEQLLLFEGYIDVIAATKAGCENAVATLGTAITPEQATLIRRNADNVIICYDGDNAGVNAAFKATQMLEENGCYVKIALLPDNLDPDDFIRKYGAEKFKSEIINAARTVMAFKMEYFRRRKNLQDEGERMRYIEEVLKEISKLPKAIERDHYLRQIASEFSLSLDALKSQQFQIFKQMRQNKDNRDWKRNNNVKTVLTTQKKLLPAFHNAERVLLARMLRDAHLAFKVQDEIGGAFNIDEHSAIAANLYAYFEEGNEPDLGKFISRLDNPALQKIVTELGMLTIQDEIDDDELNDYLKKVLDYPKWLMIEEKEKEKKEAERQHNFVEAAKIAMEVLEMRQQLKNRL</sequence>
<dbReference type="PANTHER" id="PTHR30313:SF2">
    <property type="entry name" value="DNA PRIMASE"/>
    <property type="match status" value="1"/>
</dbReference>
<dbReference type="PANTHER" id="PTHR30313">
    <property type="entry name" value="DNA PRIMASE"/>
    <property type="match status" value="1"/>
</dbReference>
<dbReference type="GO" id="GO:0003677">
    <property type="term" value="F:DNA binding"/>
    <property type="evidence" value="ECO:0007669"/>
    <property type="project" value="UniProtKB-KW"/>
</dbReference>
<comment type="subunit">
    <text evidence="12">Monomer. Interacts with DnaB.</text>
</comment>
<dbReference type="Gene3D" id="3.90.980.10">
    <property type="entry name" value="DNA primase, catalytic core, N-terminal domain"/>
    <property type="match status" value="1"/>
</dbReference>
<dbReference type="SUPFAM" id="SSF56731">
    <property type="entry name" value="DNA primase core"/>
    <property type="match status" value="1"/>
</dbReference>
<feature type="domain" description="Toprim" evidence="15">
    <location>
        <begin position="259"/>
        <end position="340"/>
    </location>
</feature>
<gene>
    <name evidence="12" type="primary">dnaG</name>
    <name evidence="16" type="ORF">CIB95_05025</name>
</gene>
<dbReference type="Gene3D" id="6.10.140.360">
    <property type="match status" value="1"/>
</dbReference>
<evidence type="ECO:0000256" key="7">
    <source>
        <dbReference type="ARBA" id="ARBA00022771"/>
    </source>
</evidence>
<dbReference type="GO" id="GO:0005524">
    <property type="term" value="F:ATP binding"/>
    <property type="evidence" value="ECO:0007669"/>
    <property type="project" value="InterPro"/>
</dbReference>
<dbReference type="Gene3D" id="3.90.580.10">
    <property type="entry name" value="Zinc finger, CHC2-type domain"/>
    <property type="match status" value="1"/>
</dbReference>
<dbReference type="FunFam" id="3.90.580.10:FF:000001">
    <property type="entry name" value="DNA primase"/>
    <property type="match status" value="1"/>
</dbReference>
<dbReference type="InterPro" id="IPR036185">
    <property type="entry name" value="DNA_heli_DnaB-like_N_sf"/>
</dbReference>
<evidence type="ECO:0000313" key="17">
    <source>
        <dbReference type="Proteomes" id="UP000217083"/>
    </source>
</evidence>
<proteinExistence type="inferred from homology"/>
<dbReference type="GO" id="GO:0003678">
    <property type="term" value="F:DNA helicase activity"/>
    <property type="evidence" value="ECO:0007669"/>
    <property type="project" value="InterPro"/>
</dbReference>
<dbReference type="SUPFAM" id="SSF57783">
    <property type="entry name" value="Zinc beta-ribbon"/>
    <property type="match status" value="1"/>
</dbReference>
<dbReference type="Proteomes" id="UP000217083">
    <property type="component" value="Unassembled WGS sequence"/>
</dbReference>
<dbReference type="InterPro" id="IPR034151">
    <property type="entry name" value="TOPRIM_DnaG_bac"/>
</dbReference>
<dbReference type="InterPro" id="IPR013264">
    <property type="entry name" value="DNAG_N"/>
</dbReference>
<name>A0A263BVJ8_9BACI</name>
<comment type="domain">
    <text evidence="12">Contains an N-terminal zinc-binding domain, a central core domain that contains the primase activity, and a C-terminal DnaB-binding domain.</text>
</comment>
<comment type="function">
    <text evidence="12 13">RNA polymerase that catalyzes the synthesis of short RNA molecules used as primers for DNA polymerase during DNA replication.</text>
</comment>
<dbReference type="InterPro" id="IPR019475">
    <property type="entry name" value="DNA_primase_DnaB-bd"/>
</dbReference>
<dbReference type="FunFam" id="3.90.980.10:FF:000001">
    <property type="entry name" value="DNA primase"/>
    <property type="match status" value="1"/>
</dbReference>
<dbReference type="RefSeq" id="WP_094922745.1">
    <property type="nucleotide sequence ID" value="NZ_NPIA01000002.1"/>
</dbReference>
<dbReference type="NCBIfam" id="TIGR01391">
    <property type="entry name" value="dnaG"/>
    <property type="match status" value="1"/>
</dbReference>
<keyword evidence="5 12" id="KW-0235">DNA replication</keyword>
<dbReference type="Pfam" id="PF13155">
    <property type="entry name" value="Toprim_2"/>
    <property type="match status" value="1"/>
</dbReference>
<keyword evidence="7 12" id="KW-0863">Zinc-finger</keyword>
<evidence type="ECO:0000256" key="12">
    <source>
        <dbReference type="HAMAP-Rule" id="MF_00974"/>
    </source>
</evidence>
<accession>A0A263BVJ8</accession>
<evidence type="ECO:0000256" key="10">
    <source>
        <dbReference type="ARBA" id="ARBA00023125"/>
    </source>
</evidence>
<keyword evidence="1 12" id="KW-0240">DNA-directed RNA polymerase</keyword>
<dbReference type="SUPFAM" id="SSF48024">
    <property type="entry name" value="N-terminal domain of DnaB helicase"/>
    <property type="match status" value="1"/>
</dbReference>
<evidence type="ECO:0000256" key="13">
    <source>
        <dbReference type="PIRNR" id="PIRNR002811"/>
    </source>
</evidence>
<keyword evidence="10 12" id="KW-0238">DNA-binding</keyword>
<keyword evidence="2 12" id="KW-0639">Primosome</keyword>
<dbReference type="Pfam" id="PF10410">
    <property type="entry name" value="DnaB_bind"/>
    <property type="match status" value="1"/>
</dbReference>
<dbReference type="HAMAP" id="MF_00974">
    <property type="entry name" value="DNA_primase_DnaG"/>
    <property type="match status" value="1"/>
</dbReference>
<evidence type="ECO:0000256" key="11">
    <source>
        <dbReference type="ARBA" id="ARBA00023163"/>
    </source>
</evidence>
<evidence type="ECO:0000256" key="2">
    <source>
        <dbReference type="ARBA" id="ARBA00022515"/>
    </source>
</evidence>
<keyword evidence="4 12" id="KW-0548">Nucleotidyltransferase</keyword>
<evidence type="ECO:0000313" key="16">
    <source>
        <dbReference type="EMBL" id="OZM57730.1"/>
    </source>
</evidence>
<evidence type="ECO:0000256" key="1">
    <source>
        <dbReference type="ARBA" id="ARBA00022478"/>
    </source>
</evidence>
<dbReference type="GO" id="GO:0005737">
    <property type="term" value="C:cytoplasm"/>
    <property type="evidence" value="ECO:0007669"/>
    <property type="project" value="TreeGrafter"/>
</dbReference>
<dbReference type="Gene3D" id="3.40.1360.10">
    <property type="match status" value="1"/>
</dbReference>
<dbReference type="GO" id="GO:1990077">
    <property type="term" value="C:primosome complex"/>
    <property type="evidence" value="ECO:0007669"/>
    <property type="project" value="UniProtKB-KW"/>
</dbReference>
<dbReference type="CDD" id="cd03364">
    <property type="entry name" value="TOPRIM_DnaG_primases"/>
    <property type="match status" value="1"/>
</dbReference>
<evidence type="ECO:0000256" key="4">
    <source>
        <dbReference type="ARBA" id="ARBA00022695"/>
    </source>
</evidence>
<dbReference type="InterPro" id="IPR006171">
    <property type="entry name" value="TOPRIM_dom"/>
</dbReference>
<dbReference type="FunFam" id="3.40.1360.10:FF:000002">
    <property type="entry name" value="DNA primase"/>
    <property type="match status" value="1"/>
</dbReference>
<comment type="similarity">
    <text evidence="12 13">Belongs to the DnaG primase family.</text>
</comment>
<evidence type="ECO:0000259" key="15">
    <source>
        <dbReference type="PROSITE" id="PS50880"/>
    </source>
</evidence>
<evidence type="ECO:0000256" key="5">
    <source>
        <dbReference type="ARBA" id="ARBA00022705"/>
    </source>
</evidence>
<keyword evidence="3 12" id="KW-0808">Transferase</keyword>
<comment type="catalytic activity">
    <reaction evidence="12">
        <text>ssDNA + n NTP = ssDNA/pppN(pN)n-1 hybrid + (n-1) diphosphate.</text>
        <dbReference type="EC" id="2.7.7.101"/>
    </reaction>
</comment>
<reference evidence="17" key="1">
    <citation type="submission" date="2017-08" db="EMBL/GenBank/DDBJ databases">
        <authorList>
            <person name="Huang Z."/>
        </authorList>
    </citation>
    <scope>NUCLEOTIDE SEQUENCE [LARGE SCALE GENOMIC DNA]</scope>
    <source>
        <strain evidence="17">SA5d-4</strain>
    </source>
</reference>
<keyword evidence="9" id="KW-0460">Magnesium</keyword>
<keyword evidence="8 12" id="KW-0862">Zinc</keyword>
<reference evidence="16 17" key="2">
    <citation type="submission" date="2017-09" db="EMBL/GenBank/DDBJ databases">
        <title>Bacillus patelloidae sp. nov., isolated from the intestinal tract of a marine limpet.</title>
        <authorList>
            <person name="Liu R."/>
            <person name="Dong C."/>
            <person name="Shao Z."/>
        </authorList>
    </citation>
    <scope>NUCLEOTIDE SEQUENCE [LARGE SCALE GENOMIC DNA]</scope>
    <source>
        <strain evidence="16 17">SA5d-4</strain>
    </source>
</reference>
<keyword evidence="6 12" id="KW-0479">Metal-binding</keyword>
<evidence type="ECO:0000256" key="9">
    <source>
        <dbReference type="ARBA" id="ARBA00022842"/>
    </source>
</evidence>
<dbReference type="GO" id="GO:0003899">
    <property type="term" value="F:DNA-directed RNA polymerase activity"/>
    <property type="evidence" value="ECO:0007669"/>
    <property type="project" value="UniProtKB-UniRule"/>
</dbReference>
<comment type="caution">
    <text evidence="16">The sequence shown here is derived from an EMBL/GenBank/DDBJ whole genome shotgun (WGS) entry which is preliminary data.</text>
</comment>
<evidence type="ECO:0000256" key="8">
    <source>
        <dbReference type="ARBA" id="ARBA00022833"/>
    </source>
</evidence>
<organism evidence="16 17">
    <name type="scientific">Lottiidibacillus patelloidae</name>
    <dbReference type="NCBI Taxonomy" id="2670334"/>
    <lineage>
        <taxon>Bacteria</taxon>
        <taxon>Bacillati</taxon>
        <taxon>Bacillota</taxon>
        <taxon>Bacilli</taxon>
        <taxon>Bacillales</taxon>
        <taxon>Bacillaceae</taxon>
        <taxon>Lottiidibacillus</taxon>
    </lineage>
</organism>
<comment type="cofactor">
    <cofactor evidence="12 13 14">
        <name>Zn(2+)</name>
        <dbReference type="ChEBI" id="CHEBI:29105"/>
    </cofactor>
    <text evidence="12 13 14">Binds 1 zinc ion per monomer.</text>
</comment>
<dbReference type="EMBL" id="NPIA01000002">
    <property type="protein sequence ID" value="OZM57730.1"/>
    <property type="molecule type" value="Genomic_DNA"/>
</dbReference>
<dbReference type="InterPro" id="IPR016136">
    <property type="entry name" value="DNA_helicase_N/primase_C"/>
</dbReference>
<dbReference type="PIRSF" id="PIRSF002811">
    <property type="entry name" value="DnaG"/>
    <property type="match status" value="1"/>
</dbReference>
<dbReference type="GO" id="GO:0000428">
    <property type="term" value="C:DNA-directed RNA polymerase complex"/>
    <property type="evidence" value="ECO:0007669"/>
    <property type="project" value="UniProtKB-KW"/>
</dbReference>
<dbReference type="EC" id="2.7.7.101" evidence="12"/>